<dbReference type="InterPro" id="IPR036192">
    <property type="entry name" value="Cell_div_ZapA-like_sf"/>
</dbReference>
<dbReference type="GO" id="GO:0051301">
    <property type="term" value="P:cell division"/>
    <property type="evidence" value="ECO:0007669"/>
    <property type="project" value="UniProtKB-KW"/>
</dbReference>
<dbReference type="Pfam" id="PF05164">
    <property type="entry name" value="ZapA"/>
    <property type="match status" value="1"/>
</dbReference>
<dbReference type="SUPFAM" id="SSF102829">
    <property type="entry name" value="Cell division protein ZapA-like"/>
    <property type="match status" value="1"/>
</dbReference>
<evidence type="ECO:0000256" key="1">
    <source>
        <dbReference type="SAM" id="Coils"/>
    </source>
</evidence>
<dbReference type="Proteomes" id="UP000245708">
    <property type="component" value="Unassembled WGS sequence"/>
</dbReference>
<reference evidence="2 3" key="1">
    <citation type="submission" date="2018-05" db="EMBL/GenBank/DDBJ databases">
        <title>Genomic Encyclopedia of Type Strains, Phase IV (KMG-IV): sequencing the most valuable type-strain genomes for metagenomic binning, comparative biology and taxonomic classification.</title>
        <authorList>
            <person name="Goeker M."/>
        </authorList>
    </citation>
    <scope>NUCLEOTIDE SEQUENCE [LARGE SCALE GENOMIC DNA]</scope>
    <source>
        <strain evidence="2 3">DSM 16097</strain>
    </source>
</reference>
<dbReference type="AlphaFoldDB" id="A0A316GP17"/>
<keyword evidence="3" id="KW-1185">Reference proteome</keyword>
<protein>
    <submittedName>
        <fullName evidence="2">Cell division protein ZapA</fullName>
    </submittedName>
</protein>
<evidence type="ECO:0000313" key="2">
    <source>
        <dbReference type="EMBL" id="PWK62897.1"/>
    </source>
</evidence>
<dbReference type="RefSeq" id="WP_109665913.1">
    <property type="nucleotide sequence ID" value="NZ_QGGW01000001.1"/>
</dbReference>
<dbReference type="Gene3D" id="3.30.160.880">
    <property type="entry name" value="Cell division protein ZapA protomer, N-terminal domain"/>
    <property type="match status" value="1"/>
</dbReference>
<gene>
    <name evidence="2" type="ORF">C7455_101936</name>
</gene>
<dbReference type="InterPro" id="IPR007838">
    <property type="entry name" value="Cell_div_ZapA-like"/>
</dbReference>
<evidence type="ECO:0000313" key="3">
    <source>
        <dbReference type="Proteomes" id="UP000245708"/>
    </source>
</evidence>
<accession>A0A316GP17</accession>
<name>A0A316GP17_9RHOB</name>
<keyword evidence="2" id="KW-0132">Cell division</keyword>
<keyword evidence="2" id="KW-0131">Cell cycle</keyword>
<dbReference type="InterPro" id="IPR042233">
    <property type="entry name" value="Cell_div_ZapA_N"/>
</dbReference>
<organism evidence="2 3">
    <name type="scientific">Roseicyclus mahoneyensis</name>
    <dbReference type="NCBI Taxonomy" id="164332"/>
    <lineage>
        <taxon>Bacteria</taxon>
        <taxon>Pseudomonadati</taxon>
        <taxon>Pseudomonadota</taxon>
        <taxon>Alphaproteobacteria</taxon>
        <taxon>Rhodobacterales</taxon>
        <taxon>Roseobacteraceae</taxon>
        <taxon>Roseicyclus</taxon>
    </lineage>
</organism>
<sequence length="137" mass="14805">MPEVQIEIGGRQFAVACQDGEEPYLQAAAKMLDTEAAVILGQIGRMPADRMLLMAGLMLADKTAALEDEIKTLQGRIAAQEKSLASAEERLADRARRIGELQDAGPRTELPDRFTDGLAELAARAEAIADELDARRA</sequence>
<keyword evidence="1" id="KW-0175">Coiled coil</keyword>
<dbReference type="EMBL" id="QGGW01000001">
    <property type="protein sequence ID" value="PWK62897.1"/>
    <property type="molecule type" value="Genomic_DNA"/>
</dbReference>
<dbReference type="OrthoDB" id="9797575at2"/>
<comment type="caution">
    <text evidence="2">The sequence shown here is derived from an EMBL/GenBank/DDBJ whole genome shotgun (WGS) entry which is preliminary data.</text>
</comment>
<feature type="coiled-coil region" evidence="1">
    <location>
        <begin position="63"/>
        <end position="104"/>
    </location>
</feature>
<proteinExistence type="predicted"/>